<dbReference type="InterPro" id="IPR004241">
    <property type="entry name" value="Atg8-like"/>
</dbReference>
<keyword evidence="3" id="KW-0449">Lipoprotein</keyword>
<comment type="subcellular location">
    <subcellularLocation>
        <location evidence="1">Membrane</location>
    </subcellularLocation>
</comment>
<evidence type="ECO:0000256" key="2">
    <source>
        <dbReference type="ARBA" id="ARBA00023136"/>
    </source>
</evidence>
<protein>
    <recommendedName>
        <fullName evidence="5">Autophagy-related protein</fullName>
    </recommendedName>
</protein>
<evidence type="ECO:0000256" key="1">
    <source>
        <dbReference type="ARBA" id="ARBA00004370"/>
    </source>
</evidence>
<proteinExistence type="predicted"/>
<accession>A0A6C0EBK2</accession>
<evidence type="ECO:0008006" key="5">
    <source>
        <dbReference type="Google" id="ProtNLM"/>
    </source>
</evidence>
<dbReference type="PANTHER" id="PTHR10969">
    <property type="entry name" value="MICROTUBULE-ASSOCIATED PROTEINS 1A/1B LIGHT CHAIN 3-RELATED"/>
    <property type="match status" value="1"/>
</dbReference>
<organism evidence="4">
    <name type="scientific">viral metagenome</name>
    <dbReference type="NCBI Taxonomy" id="1070528"/>
    <lineage>
        <taxon>unclassified sequences</taxon>
        <taxon>metagenomes</taxon>
        <taxon>organismal metagenomes</taxon>
    </lineage>
</organism>
<dbReference type="SUPFAM" id="SSF54236">
    <property type="entry name" value="Ubiquitin-like"/>
    <property type="match status" value="1"/>
</dbReference>
<dbReference type="EMBL" id="MN739779">
    <property type="protein sequence ID" value="QHT26112.1"/>
    <property type="molecule type" value="Genomic_DNA"/>
</dbReference>
<dbReference type="InterPro" id="IPR029071">
    <property type="entry name" value="Ubiquitin-like_domsf"/>
</dbReference>
<dbReference type="GO" id="GO:0016020">
    <property type="term" value="C:membrane"/>
    <property type="evidence" value="ECO:0007669"/>
    <property type="project" value="UniProtKB-SubCell"/>
</dbReference>
<keyword evidence="2" id="KW-0472">Membrane</keyword>
<sequence length="116" mass="13606">MLKRVMEKKSKRDNTESRKIRAKFPDRIPVIVTKDKKSDVPDIDKRKYLVPADLTVGQFCYVIRKRIKLSPEKAMFIFIKNTIPPSSAIMSSMFDKYKDKDDEFLYITYSAENTFG</sequence>
<evidence type="ECO:0000313" key="4">
    <source>
        <dbReference type="EMBL" id="QHT26112.1"/>
    </source>
</evidence>
<dbReference type="AlphaFoldDB" id="A0A6C0EBK2"/>
<name>A0A6C0EBK2_9ZZZZ</name>
<reference evidence="4" key="1">
    <citation type="journal article" date="2020" name="Nature">
        <title>Giant virus diversity and host interactions through global metagenomics.</title>
        <authorList>
            <person name="Schulz F."/>
            <person name="Roux S."/>
            <person name="Paez-Espino D."/>
            <person name="Jungbluth S."/>
            <person name="Walsh D.A."/>
            <person name="Denef V.J."/>
            <person name="McMahon K.D."/>
            <person name="Konstantinidis K.T."/>
            <person name="Eloe-Fadrosh E.A."/>
            <person name="Kyrpides N.C."/>
            <person name="Woyke T."/>
        </authorList>
    </citation>
    <scope>NUCLEOTIDE SEQUENCE</scope>
    <source>
        <strain evidence="4">GVMAG-M-3300023179-27</strain>
    </source>
</reference>
<dbReference type="Pfam" id="PF02991">
    <property type="entry name" value="ATG8"/>
    <property type="match status" value="1"/>
</dbReference>
<evidence type="ECO:0000256" key="3">
    <source>
        <dbReference type="ARBA" id="ARBA00023288"/>
    </source>
</evidence>
<dbReference type="Gene3D" id="3.10.20.90">
    <property type="entry name" value="Phosphatidylinositol 3-kinase Catalytic Subunit, Chain A, domain 1"/>
    <property type="match status" value="1"/>
</dbReference>